<evidence type="ECO:0000313" key="6">
    <source>
        <dbReference type="Proteomes" id="UP001314263"/>
    </source>
</evidence>
<protein>
    <recommendedName>
        <fullName evidence="7">Ankyrin repeat protein</fullName>
    </recommendedName>
</protein>
<feature type="compositionally biased region" description="Basic and acidic residues" evidence="4">
    <location>
        <begin position="15"/>
        <end position="27"/>
    </location>
</feature>
<keyword evidence="2 3" id="KW-0040">ANK repeat</keyword>
<evidence type="ECO:0000256" key="4">
    <source>
        <dbReference type="SAM" id="MobiDB-lite"/>
    </source>
</evidence>
<evidence type="ECO:0000256" key="2">
    <source>
        <dbReference type="ARBA" id="ARBA00023043"/>
    </source>
</evidence>
<evidence type="ECO:0008006" key="7">
    <source>
        <dbReference type="Google" id="ProtNLM"/>
    </source>
</evidence>
<accession>A0AAV1I3M4</accession>
<dbReference type="InterPro" id="IPR036770">
    <property type="entry name" value="Ankyrin_rpt-contain_sf"/>
</dbReference>
<dbReference type="EMBL" id="CAUYUE010000005">
    <property type="protein sequence ID" value="CAK0778464.1"/>
    <property type="molecule type" value="Genomic_DNA"/>
</dbReference>
<feature type="region of interest" description="Disordered" evidence="4">
    <location>
        <begin position="1"/>
        <end position="27"/>
    </location>
</feature>
<dbReference type="InterPro" id="IPR002110">
    <property type="entry name" value="Ankyrin_rpt"/>
</dbReference>
<name>A0AAV1I3M4_9CHLO</name>
<feature type="repeat" description="ANK" evidence="3">
    <location>
        <begin position="63"/>
        <end position="95"/>
    </location>
</feature>
<sequence>MTDADIAMCPVGHTQVDRPLTEGQDSRETDSMLLNWAASGMLDVSEFFDLLGSGVDVNCRDSNGQTPLMLATAAGFVHTSRFLVELGADPHASDAHGRTPLNLANSATAAEITAATEALELRRLAEGSLLDAAACGNTDAVTAQLQLGVDIDCKDSRGRTPLMRAAMLSHSGTVRELLDRGADPLIRDCAGMDACALVRLSRYGMSDP</sequence>
<proteinExistence type="predicted"/>
<dbReference type="Pfam" id="PF12796">
    <property type="entry name" value="Ank_2"/>
    <property type="match status" value="2"/>
</dbReference>
<dbReference type="PROSITE" id="PS50088">
    <property type="entry name" value="ANK_REPEAT"/>
    <property type="match status" value="2"/>
</dbReference>
<reference evidence="5 6" key="1">
    <citation type="submission" date="2023-10" db="EMBL/GenBank/DDBJ databases">
        <authorList>
            <person name="Maclean D."/>
            <person name="Macfadyen A."/>
        </authorList>
    </citation>
    <scope>NUCLEOTIDE SEQUENCE [LARGE SCALE GENOMIC DNA]</scope>
</reference>
<dbReference type="InterPro" id="IPR050776">
    <property type="entry name" value="Ank_Repeat/CDKN_Inhibitor"/>
</dbReference>
<keyword evidence="1" id="KW-0677">Repeat</keyword>
<dbReference type="Proteomes" id="UP001314263">
    <property type="component" value="Unassembled WGS sequence"/>
</dbReference>
<gene>
    <name evidence="5" type="ORF">CVIRNUC_004606</name>
</gene>
<dbReference type="PANTHER" id="PTHR24201:SF16">
    <property type="entry name" value="ANKYRIN-1-LIKE-RELATED"/>
    <property type="match status" value="1"/>
</dbReference>
<keyword evidence="6" id="KW-1185">Reference proteome</keyword>
<feature type="repeat" description="ANK" evidence="3">
    <location>
        <begin position="157"/>
        <end position="189"/>
    </location>
</feature>
<dbReference type="AlphaFoldDB" id="A0AAV1I3M4"/>
<comment type="caution">
    <text evidence="5">The sequence shown here is derived from an EMBL/GenBank/DDBJ whole genome shotgun (WGS) entry which is preliminary data.</text>
</comment>
<dbReference type="Gene3D" id="1.25.40.20">
    <property type="entry name" value="Ankyrin repeat-containing domain"/>
    <property type="match status" value="2"/>
</dbReference>
<dbReference type="PANTHER" id="PTHR24201">
    <property type="entry name" value="ANK_REP_REGION DOMAIN-CONTAINING PROTEIN"/>
    <property type="match status" value="1"/>
</dbReference>
<evidence type="ECO:0000313" key="5">
    <source>
        <dbReference type="EMBL" id="CAK0778464.1"/>
    </source>
</evidence>
<organism evidence="5 6">
    <name type="scientific">Coccomyxa viridis</name>
    <dbReference type="NCBI Taxonomy" id="1274662"/>
    <lineage>
        <taxon>Eukaryota</taxon>
        <taxon>Viridiplantae</taxon>
        <taxon>Chlorophyta</taxon>
        <taxon>core chlorophytes</taxon>
        <taxon>Trebouxiophyceae</taxon>
        <taxon>Trebouxiophyceae incertae sedis</taxon>
        <taxon>Coccomyxaceae</taxon>
        <taxon>Coccomyxa</taxon>
    </lineage>
</organism>
<dbReference type="GO" id="GO:0005634">
    <property type="term" value="C:nucleus"/>
    <property type="evidence" value="ECO:0007669"/>
    <property type="project" value="TreeGrafter"/>
</dbReference>
<evidence type="ECO:0000256" key="1">
    <source>
        <dbReference type="ARBA" id="ARBA00022737"/>
    </source>
</evidence>
<dbReference type="SMART" id="SM00248">
    <property type="entry name" value="ANK"/>
    <property type="match status" value="2"/>
</dbReference>
<dbReference type="SUPFAM" id="SSF48403">
    <property type="entry name" value="Ankyrin repeat"/>
    <property type="match status" value="1"/>
</dbReference>
<dbReference type="PROSITE" id="PS50297">
    <property type="entry name" value="ANK_REP_REGION"/>
    <property type="match status" value="2"/>
</dbReference>
<evidence type="ECO:0000256" key="3">
    <source>
        <dbReference type="PROSITE-ProRule" id="PRU00023"/>
    </source>
</evidence>